<keyword evidence="1" id="KW-0472">Membrane</keyword>
<dbReference type="RefSeq" id="WP_316426271.1">
    <property type="nucleotide sequence ID" value="NZ_CP130144.1"/>
</dbReference>
<feature type="domain" description="CHASE2" evidence="2">
    <location>
        <begin position="417"/>
        <end position="696"/>
    </location>
</feature>
<dbReference type="Pfam" id="PF05226">
    <property type="entry name" value="CHASE2"/>
    <property type="match status" value="1"/>
</dbReference>
<evidence type="ECO:0000259" key="2">
    <source>
        <dbReference type="SMART" id="SM01080"/>
    </source>
</evidence>
<feature type="transmembrane region" description="Helical" evidence="1">
    <location>
        <begin position="706"/>
        <end position="722"/>
    </location>
</feature>
<dbReference type="AlphaFoldDB" id="A0AA96WTN9"/>
<dbReference type="SMART" id="SM01080">
    <property type="entry name" value="CHASE2"/>
    <property type="match status" value="1"/>
</dbReference>
<evidence type="ECO:0000256" key="1">
    <source>
        <dbReference type="SAM" id="Phobius"/>
    </source>
</evidence>
<gene>
    <name evidence="3" type="ORF">Q2T42_19840</name>
</gene>
<proteinExistence type="predicted"/>
<organism evidence="3">
    <name type="scientific">Leptolyngbya boryana CZ1</name>
    <dbReference type="NCBI Taxonomy" id="3060204"/>
    <lineage>
        <taxon>Bacteria</taxon>
        <taxon>Bacillati</taxon>
        <taxon>Cyanobacteriota</taxon>
        <taxon>Cyanophyceae</taxon>
        <taxon>Leptolyngbyales</taxon>
        <taxon>Leptolyngbyaceae</taxon>
        <taxon>Leptolyngbya group</taxon>
        <taxon>Leptolyngbya</taxon>
    </lineage>
</organism>
<dbReference type="EMBL" id="CP130144">
    <property type="protein sequence ID" value="WNZ44084.1"/>
    <property type="molecule type" value="Genomic_DNA"/>
</dbReference>
<evidence type="ECO:0000313" key="3">
    <source>
        <dbReference type="EMBL" id="WNZ44084.1"/>
    </source>
</evidence>
<protein>
    <submittedName>
        <fullName evidence="3">CHASE2 domain-containing protein</fullName>
    </submittedName>
</protein>
<reference evidence="3" key="2">
    <citation type="submission" date="2023-07" db="EMBL/GenBank/DDBJ databases">
        <authorList>
            <person name="Bai X.-H."/>
            <person name="Wang H.-H."/>
            <person name="Wang J."/>
            <person name="Ma M.-Y."/>
            <person name="Hu H.-H."/>
            <person name="Song Z.-L."/>
            <person name="Ma H.-G."/>
            <person name="Fan Y."/>
            <person name="Du C.-Y."/>
            <person name="Xu J.-C."/>
        </authorList>
    </citation>
    <scope>NUCLEOTIDE SEQUENCE</scope>
    <source>
        <strain evidence="3">CZ1</strain>
    </source>
</reference>
<accession>A0AA96WTN9</accession>
<name>A0AA96WTN9_LEPBY</name>
<feature type="transmembrane region" description="Helical" evidence="1">
    <location>
        <begin position="672"/>
        <end position="694"/>
    </location>
</feature>
<dbReference type="Pfam" id="PF12770">
    <property type="entry name" value="CHAT"/>
    <property type="match status" value="1"/>
</dbReference>
<dbReference type="InterPro" id="IPR024983">
    <property type="entry name" value="CHAT_dom"/>
</dbReference>
<keyword evidence="1" id="KW-0812">Transmembrane</keyword>
<reference evidence="3" key="1">
    <citation type="journal article" date="2023" name="Plants (Basel)">
        <title>Genomic Analysis of Leptolyngbya boryana CZ1 Reveals Efficient Carbon Fixation Modules.</title>
        <authorList>
            <person name="Bai X."/>
            <person name="Wang H."/>
            <person name="Cheng W."/>
            <person name="Wang J."/>
            <person name="Ma M."/>
            <person name="Hu H."/>
            <person name="Song Z."/>
            <person name="Ma H."/>
            <person name="Fan Y."/>
            <person name="Du C."/>
            <person name="Xu J."/>
        </authorList>
    </citation>
    <scope>NUCLEOTIDE SEQUENCE</scope>
    <source>
        <strain evidence="3">CZ1</strain>
    </source>
</reference>
<dbReference type="InterPro" id="IPR007890">
    <property type="entry name" value="CHASE2"/>
</dbReference>
<feature type="transmembrane region" description="Helical" evidence="1">
    <location>
        <begin position="728"/>
        <end position="749"/>
    </location>
</feature>
<sequence>MKIFLEVTFVKQVCLFKLFGQGWEQSPVEIPYSEALTEYYDLWHKAYLAHYQSVGSEIRGSVKIGTGKTPSRDWRSELVQAEAILLTEFNGWLEHERLNKIRDTISRCAIEVQTNSKETSRFVDLFVTCHSQDSLLDLAHLPWEAWEVGREFAKLIDGQTIRIARKPNTIQSGVVKRPYRDRLRVLAIFGDETDLNFKAEKAELKKFPGYVDLDDPRFKGTTDLKQKICDAIADPQGWDILFFAGHSNEAKLVQGEIAIAPGKSLMIREIEPQLKLAQERGLQFAIFNSCKGLDIANALIELGLSQVAIMREPIHDAVAIQFLNGFLRALTNYDDVHSALMFACGQFRASRTKYPSAYLIPSLFRHPEAELFRLPQSRYQFRKLLPKRNQAIALATLAFLSLLPPVQQALMQSRQVLQTGYRSLRQSVSTQKPSVLLVQIDQTSVEQLDARKVYPMDRSYLAQLLKRAQTIKPTTIAIDYVFDNPEAEDQALKREIQQAIQQRTKVILANTEDPKTITPSVAPLDQIQQGYINAFPFYVELPSQPCHQFCPFSLAIAKTQSSKLDQAQLLPLTTFSQAFGQNWLQPIIDFSISPDEAYQTISATDFLQQSSTDLPKIVLIAPGNYDRAGMTGRGEDLFDPPPLSIALWRSSSTFTGGEFHAYMVHHLLQRRLVIPIPDLWLIAIAAVLGQVIVLRLQDSQYSQRRMLGILIGGTILWGWLGLELYLSASILVPGLLPAIVFWLYAFPLVKQMGQKA</sequence>
<keyword evidence="1" id="KW-1133">Transmembrane helix</keyword>